<keyword evidence="1" id="KW-0812">Transmembrane</keyword>
<feature type="transmembrane region" description="Helical" evidence="1">
    <location>
        <begin position="49"/>
        <end position="67"/>
    </location>
</feature>
<name>M2R0M2_CERS8</name>
<dbReference type="EMBL" id="KB445815">
    <property type="protein sequence ID" value="EMD31797.1"/>
    <property type="molecule type" value="Genomic_DNA"/>
</dbReference>
<feature type="transmembrane region" description="Helical" evidence="1">
    <location>
        <begin position="179"/>
        <end position="201"/>
    </location>
</feature>
<feature type="transmembrane region" description="Helical" evidence="1">
    <location>
        <begin position="133"/>
        <end position="159"/>
    </location>
</feature>
<organism evidence="2 3">
    <name type="scientific">Ceriporiopsis subvermispora (strain B)</name>
    <name type="common">White-rot fungus</name>
    <name type="synonym">Gelatoporia subvermispora</name>
    <dbReference type="NCBI Taxonomy" id="914234"/>
    <lineage>
        <taxon>Eukaryota</taxon>
        <taxon>Fungi</taxon>
        <taxon>Dikarya</taxon>
        <taxon>Basidiomycota</taxon>
        <taxon>Agaricomycotina</taxon>
        <taxon>Agaricomycetes</taxon>
        <taxon>Polyporales</taxon>
        <taxon>Gelatoporiaceae</taxon>
        <taxon>Gelatoporia</taxon>
    </lineage>
</organism>
<dbReference type="Proteomes" id="UP000016930">
    <property type="component" value="Unassembled WGS sequence"/>
</dbReference>
<keyword evidence="1" id="KW-0472">Membrane</keyword>
<dbReference type="HOGENOM" id="CLU_044614_0_0_1"/>
<proteinExistence type="predicted"/>
<feature type="transmembrane region" description="Helical" evidence="1">
    <location>
        <begin position="222"/>
        <end position="243"/>
    </location>
</feature>
<feature type="transmembrane region" description="Helical" evidence="1">
    <location>
        <begin position="249"/>
        <end position="271"/>
    </location>
</feature>
<protein>
    <submittedName>
        <fullName evidence="2">Uncharacterized protein</fullName>
    </submittedName>
</protein>
<dbReference type="AlphaFoldDB" id="M2R0M2"/>
<accession>M2R0M2</accession>
<sequence length="319" mass="35473">MSLFQHSYYICVNFNAILYGVELVLYYLTMKRLLVRHGRTGPKPERFPIFSKWYSTASLLLITIYMSTEAVFGEEMWIVNDLFPGGADAWFNINAAVWYQTMGTAAFVVLNFMTDAFMASLWRCFETWKNVEVISPIAIISIPTILYTATWGLGIFELWASGSPGANILEGKARKAGLAYFSTTICLNIIVTALICGRLLFNAKRTYQDSSMRGDASKYTGATHIIIESALPYTMAGIAYLVSTGLNSGISILMGALYGMFACISPQLVILRMRIRHESHESGRTTRSTPIARSTITLPDLGSFCEDISLKELPPAHIV</sequence>
<feature type="transmembrane region" description="Helical" evidence="1">
    <location>
        <begin position="97"/>
        <end position="121"/>
    </location>
</feature>
<keyword evidence="3" id="KW-1185">Reference proteome</keyword>
<feature type="transmembrane region" description="Helical" evidence="1">
    <location>
        <begin position="6"/>
        <end position="28"/>
    </location>
</feature>
<gene>
    <name evidence="2" type="ORF">CERSUDRAFT_77882</name>
</gene>
<evidence type="ECO:0000313" key="2">
    <source>
        <dbReference type="EMBL" id="EMD31797.1"/>
    </source>
</evidence>
<evidence type="ECO:0000313" key="3">
    <source>
        <dbReference type="Proteomes" id="UP000016930"/>
    </source>
</evidence>
<keyword evidence="1" id="KW-1133">Transmembrane helix</keyword>
<dbReference type="OrthoDB" id="2796825at2759"/>
<reference evidence="2 3" key="1">
    <citation type="journal article" date="2012" name="Proc. Natl. Acad. Sci. U.S.A.">
        <title>Comparative genomics of Ceriporiopsis subvermispora and Phanerochaete chrysosporium provide insight into selective ligninolysis.</title>
        <authorList>
            <person name="Fernandez-Fueyo E."/>
            <person name="Ruiz-Duenas F.J."/>
            <person name="Ferreira P."/>
            <person name="Floudas D."/>
            <person name="Hibbett D.S."/>
            <person name="Canessa P."/>
            <person name="Larrondo L.F."/>
            <person name="James T.Y."/>
            <person name="Seelenfreund D."/>
            <person name="Lobos S."/>
            <person name="Polanco R."/>
            <person name="Tello M."/>
            <person name="Honda Y."/>
            <person name="Watanabe T."/>
            <person name="Watanabe T."/>
            <person name="Ryu J.S."/>
            <person name="Kubicek C.P."/>
            <person name="Schmoll M."/>
            <person name="Gaskell J."/>
            <person name="Hammel K.E."/>
            <person name="St John F.J."/>
            <person name="Vanden Wymelenberg A."/>
            <person name="Sabat G."/>
            <person name="Splinter BonDurant S."/>
            <person name="Syed K."/>
            <person name="Yadav J.S."/>
            <person name="Doddapaneni H."/>
            <person name="Subramanian V."/>
            <person name="Lavin J.L."/>
            <person name="Oguiza J.A."/>
            <person name="Perez G."/>
            <person name="Pisabarro A.G."/>
            <person name="Ramirez L."/>
            <person name="Santoyo F."/>
            <person name="Master E."/>
            <person name="Coutinho P.M."/>
            <person name="Henrissat B."/>
            <person name="Lombard V."/>
            <person name="Magnuson J.K."/>
            <person name="Kuees U."/>
            <person name="Hori C."/>
            <person name="Igarashi K."/>
            <person name="Samejima M."/>
            <person name="Held B.W."/>
            <person name="Barry K.W."/>
            <person name="LaButti K.M."/>
            <person name="Lapidus A."/>
            <person name="Lindquist E.A."/>
            <person name="Lucas S.M."/>
            <person name="Riley R."/>
            <person name="Salamov A.A."/>
            <person name="Hoffmeister D."/>
            <person name="Schwenk D."/>
            <person name="Hadar Y."/>
            <person name="Yarden O."/>
            <person name="de Vries R.P."/>
            <person name="Wiebenga A."/>
            <person name="Stenlid J."/>
            <person name="Eastwood D."/>
            <person name="Grigoriev I.V."/>
            <person name="Berka R.M."/>
            <person name="Blanchette R.A."/>
            <person name="Kersten P."/>
            <person name="Martinez A.T."/>
            <person name="Vicuna R."/>
            <person name="Cullen D."/>
        </authorList>
    </citation>
    <scope>NUCLEOTIDE SEQUENCE [LARGE SCALE GENOMIC DNA]</scope>
    <source>
        <strain evidence="2 3">B</strain>
    </source>
</reference>
<evidence type="ECO:0000256" key="1">
    <source>
        <dbReference type="SAM" id="Phobius"/>
    </source>
</evidence>